<name>A0A1X1ZVN9_9MYCO</name>
<dbReference type="OrthoDB" id="1779644at2"/>
<dbReference type="InterPro" id="IPR016032">
    <property type="entry name" value="Sig_transdc_resp-reg_C-effctor"/>
</dbReference>
<dbReference type="AlphaFoldDB" id="A0A1X1ZVN9"/>
<evidence type="ECO:0000313" key="2">
    <source>
        <dbReference type="EMBL" id="ORW28007.1"/>
    </source>
</evidence>
<accession>A0A1X1ZVN9</accession>
<feature type="region of interest" description="Disordered" evidence="1">
    <location>
        <begin position="148"/>
        <end position="170"/>
    </location>
</feature>
<gene>
    <name evidence="2" type="ORF">AWC17_28610</name>
</gene>
<sequence>MRAQALVQSLVPGSGLALILVEHRWARPLFDSIAGLGGVVFSEGFIGEQTEKLVGVQLAALEDTARVIDEAYAAQTEAVAASTAAIEAAAHKADEAAVAASVSRVELQVLRYLPTKMTFALVADKLGISRSAAKERAERAYKKLGVQSRRCGRPCPRTRIDQTPGLRTPK</sequence>
<dbReference type="GO" id="GO:0003677">
    <property type="term" value="F:DNA binding"/>
    <property type="evidence" value="ECO:0007669"/>
    <property type="project" value="InterPro"/>
</dbReference>
<proteinExistence type="predicted"/>
<dbReference type="RefSeq" id="WP_085164488.1">
    <property type="nucleotide sequence ID" value="NZ_JACKSS010000027.1"/>
</dbReference>
<reference evidence="2 3" key="1">
    <citation type="submission" date="2016-01" db="EMBL/GenBank/DDBJ databases">
        <title>The new phylogeny of the genus Mycobacterium.</title>
        <authorList>
            <person name="Tarcisio F."/>
            <person name="Conor M."/>
            <person name="Antonella G."/>
            <person name="Elisabetta G."/>
            <person name="Giulia F.S."/>
            <person name="Sara T."/>
            <person name="Anna F."/>
            <person name="Clotilde B."/>
            <person name="Roberto B."/>
            <person name="Veronica D.S."/>
            <person name="Fabio R."/>
            <person name="Monica P."/>
            <person name="Olivier J."/>
            <person name="Enrico T."/>
            <person name="Nicola S."/>
        </authorList>
    </citation>
    <scope>NUCLEOTIDE SEQUENCE [LARGE SCALE GENOMIC DNA]</scope>
    <source>
        <strain evidence="2 3">DSM 44803</strain>
    </source>
</reference>
<evidence type="ECO:0000313" key="3">
    <source>
        <dbReference type="Proteomes" id="UP000193781"/>
    </source>
</evidence>
<keyword evidence="3" id="KW-1185">Reference proteome</keyword>
<dbReference type="Proteomes" id="UP000193781">
    <property type="component" value="Unassembled WGS sequence"/>
</dbReference>
<comment type="caution">
    <text evidence="2">The sequence shown here is derived from an EMBL/GenBank/DDBJ whole genome shotgun (WGS) entry which is preliminary data.</text>
</comment>
<dbReference type="EMBL" id="LQPH01000071">
    <property type="protein sequence ID" value="ORW28007.1"/>
    <property type="molecule type" value="Genomic_DNA"/>
</dbReference>
<protein>
    <submittedName>
        <fullName evidence="2">Uncharacterized protein</fullName>
    </submittedName>
</protein>
<dbReference type="InterPro" id="IPR036388">
    <property type="entry name" value="WH-like_DNA-bd_sf"/>
</dbReference>
<dbReference type="Gene3D" id="1.10.10.10">
    <property type="entry name" value="Winged helix-like DNA-binding domain superfamily/Winged helix DNA-binding domain"/>
    <property type="match status" value="1"/>
</dbReference>
<dbReference type="SUPFAM" id="SSF46894">
    <property type="entry name" value="C-terminal effector domain of the bipartite response regulators"/>
    <property type="match status" value="1"/>
</dbReference>
<organism evidence="2 3">
    <name type="scientific">Mycobacterium nebraskense</name>
    <dbReference type="NCBI Taxonomy" id="244292"/>
    <lineage>
        <taxon>Bacteria</taxon>
        <taxon>Bacillati</taxon>
        <taxon>Actinomycetota</taxon>
        <taxon>Actinomycetes</taxon>
        <taxon>Mycobacteriales</taxon>
        <taxon>Mycobacteriaceae</taxon>
        <taxon>Mycobacterium</taxon>
    </lineage>
</organism>
<dbReference type="GO" id="GO:0006355">
    <property type="term" value="P:regulation of DNA-templated transcription"/>
    <property type="evidence" value="ECO:0007669"/>
    <property type="project" value="InterPro"/>
</dbReference>
<evidence type="ECO:0000256" key="1">
    <source>
        <dbReference type="SAM" id="MobiDB-lite"/>
    </source>
</evidence>
<dbReference type="STRING" id="244292.ABW17_18140"/>